<evidence type="ECO:0000256" key="6">
    <source>
        <dbReference type="ARBA" id="ARBA00022692"/>
    </source>
</evidence>
<sequence>MEFVMAFRARRQGRNLFLRPLPLACICHIVGIGGACLLFTFLTPPEPVQTSPDIQVEMVAAGQLESGSNLQGAKSIPAIRNPAAAPVSDIRRQIASGEKTQEDATPVSAEAAGEPGGAGSAVAADAGSGGESGSNSQAGGSDASGPAASSAGDRGEAVTASEPVPTESLGSIAARFAARVEANKEYPYMAIKRGQSGVVRVTITLSAEGILESAYVSDSSGVGVLDNAALQAVHSSCPFSHGAGRSITLTVPIHYDLQ</sequence>
<protein>
    <submittedName>
        <fullName evidence="13">Protein TonB</fullName>
    </submittedName>
</protein>
<gene>
    <name evidence="13" type="ORF">SAMN05216582_11451</name>
</gene>
<dbReference type="InterPro" id="IPR051045">
    <property type="entry name" value="TonB-dependent_transducer"/>
</dbReference>
<evidence type="ECO:0000256" key="11">
    <source>
        <dbReference type="SAM" id="Phobius"/>
    </source>
</evidence>
<evidence type="ECO:0000313" key="14">
    <source>
        <dbReference type="Proteomes" id="UP000184263"/>
    </source>
</evidence>
<evidence type="ECO:0000256" key="5">
    <source>
        <dbReference type="ARBA" id="ARBA00022519"/>
    </source>
</evidence>
<feature type="transmembrane region" description="Helical" evidence="11">
    <location>
        <begin position="21"/>
        <end position="42"/>
    </location>
</feature>
<dbReference type="GO" id="GO:0055085">
    <property type="term" value="P:transmembrane transport"/>
    <property type="evidence" value="ECO:0007669"/>
    <property type="project" value="InterPro"/>
</dbReference>
<name>A0A1M6USK8_SELRU</name>
<dbReference type="SUPFAM" id="SSF74653">
    <property type="entry name" value="TolA/TonB C-terminal domain"/>
    <property type="match status" value="1"/>
</dbReference>
<evidence type="ECO:0000256" key="3">
    <source>
        <dbReference type="ARBA" id="ARBA00022448"/>
    </source>
</evidence>
<feature type="region of interest" description="Disordered" evidence="10">
    <location>
        <begin position="97"/>
        <end position="164"/>
    </location>
</feature>
<keyword evidence="3" id="KW-0813">Transport</keyword>
<dbReference type="RefSeq" id="WP_178139494.1">
    <property type="nucleotide sequence ID" value="NZ_FRBC01000014.1"/>
</dbReference>
<dbReference type="Pfam" id="PF03544">
    <property type="entry name" value="TonB_C"/>
    <property type="match status" value="1"/>
</dbReference>
<reference evidence="13 14" key="1">
    <citation type="submission" date="2016-11" db="EMBL/GenBank/DDBJ databases">
        <authorList>
            <person name="Jaros S."/>
            <person name="Januszkiewicz K."/>
            <person name="Wedrychowicz H."/>
        </authorList>
    </citation>
    <scope>NUCLEOTIDE SEQUENCE [LARGE SCALE GENOMIC DNA]</scope>
    <source>
        <strain evidence="13 14">HD4</strain>
    </source>
</reference>
<keyword evidence="8 11" id="KW-1133">Transmembrane helix</keyword>
<dbReference type="PROSITE" id="PS52015">
    <property type="entry name" value="TONB_CTD"/>
    <property type="match status" value="1"/>
</dbReference>
<dbReference type="AlphaFoldDB" id="A0A1M6USK8"/>
<keyword evidence="7" id="KW-0653">Protein transport</keyword>
<organism evidence="13 14">
    <name type="scientific">Selenomonas ruminantium</name>
    <dbReference type="NCBI Taxonomy" id="971"/>
    <lineage>
        <taxon>Bacteria</taxon>
        <taxon>Bacillati</taxon>
        <taxon>Bacillota</taxon>
        <taxon>Negativicutes</taxon>
        <taxon>Selenomonadales</taxon>
        <taxon>Selenomonadaceae</taxon>
        <taxon>Selenomonas</taxon>
    </lineage>
</organism>
<dbReference type="InterPro" id="IPR006260">
    <property type="entry name" value="TonB/TolA_C"/>
</dbReference>
<dbReference type="Proteomes" id="UP000184263">
    <property type="component" value="Unassembled WGS sequence"/>
</dbReference>
<dbReference type="NCBIfam" id="TIGR01352">
    <property type="entry name" value="tonB_Cterm"/>
    <property type="match status" value="1"/>
</dbReference>
<feature type="domain" description="TonB C-terminal" evidence="12">
    <location>
        <begin position="171"/>
        <end position="258"/>
    </location>
</feature>
<dbReference type="PANTHER" id="PTHR33446">
    <property type="entry name" value="PROTEIN TONB-RELATED"/>
    <property type="match status" value="1"/>
</dbReference>
<evidence type="ECO:0000256" key="1">
    <source>
        <dbReference type="ARBA" id="ARBA00004383"/>
    </source>
</evidence>
<dbReference type="GO" id="GO:0015031">
    <property type="term" value="P:protein transport"/>
    <property type="evidence" value="ECO:0007669"/>
    <property type="project" value="UniProtKB-KW"/>
</dbReference>
<comment type="similarity">
    <text evidence="2">Belongs to the TonB family.</text>
</comment>
<evidence type="ECO:0000259" key="12">
    <source>
        <dbReference type="PROSITE" id="PS52015"/>
    </source>
</evidence>
<evidence type="ECO:0000256" key="7">
    <source>
        <dbReference type="ARBA" id="ARBA00022927"/>
    </source>
</evidence>
<feature type="compositionally biased region" description="Low complexity" evidence="10">
    <location>
        <begin position="133"/>
        <end position="152"/>
    </location>
</feature>
<comment type="subcellular location">
    <subcellularLocation>
        <location evidence="1">Cell inner membrane</location>
        <topology evidence="1">Single-pass membrane protein</topology>
        <orientation evidence="1">Periplasmic side</orientation>
    </subcellularLocation>
</comment>
<evidence type="ECO:0000256" key="4">
    <source>
        <dbReference type="ARBA" id="ARBA00022475"/>
    </source>
</evidence>
<dbReference type="InterPro" id="IPR037682">
    <property type="entry name" value="TonB_C"/>
</dbReference>
<evidence type="ECO:0000256" key="2">
    <source>
        <dbReference type="ARBA" id="ARBA00006555"/>
    </source>
</evidence>
<evidence type="ECO:0000256" key="10">
    <source>
        <dbReference type="SAM" id="MobiDB-lite"/>
    </source>
</evidence>
<dbReference type="Gene3D" id="3.30.1150.10">
    <property type="match status" value="1"/>
</dbReference>
<evidence type="ECO:0000256" key="9">
    <source>
        <dbReference type="ARBA" id="ARBA00023136"/>
    </source>
</evidence>
<evidence type="ECO:0000256" key="8">
    <source>
        <dbReference type="ARBA" id="ARBA00022989"/>
    </source>
</evidence>
<keyword evidence="5" id="KW-0997">Cell inner membrane</keyword>
<dbReference type="EMBL" id="FRBC01000014">
    <property type="protein sequence ID" value="SHK72163.1"/>
    <property type="molecule type" value="Genomic_DNA"/>
</dbReference>
<evidence type="ECO:0000313" key="13">
    <source>
        <dbReference type="EMBL" id="SHK72163.1"/>
    </source>
</evidence>
<proteinExistence type="inferred from homology"/>
<accession>A0A1M6USK8</accession>
<keyword evidence="4" id="KW-1003">Cell membrane</keyword>
<keyword evidence="9 11" id="KW-0472">Membrane</keyword>
<keyword evidence="6 11" id="KW-0812">Transmembrane</keyword>
<dbReference type="GO" id="GO:0005886">
    <property type="term" value="C:plasma membrane"/>
    <property type="evidence" value="ECO:0007669"/>
    <property type="project" value="UniProtKB-SubCell"/>
</dbReference>